<gene>
    <name evidence="2" type="ORF">A4U43_C04F25550</name>
</gene>
<evidence type="ECO:0000256" key="1">
    <source>
        <dbReference type="SAM" id="MobiDB-lite"/>
    </source>
</evidence>
<feature type="region of interest" description="Disordered" evidence="1">
    <location>
        <begin position="40"/>
        <end position="74"/>
    </location>
</feature>
<keyword evidence="3" id="KW-1185">Reference proteome</keyword>
<dbReference type="EMBL" id="CM007384">
    <property type="protein sequence ID" value="ONK72968.1"/>
    <property type="molecule type" value="Genomic_DNA"/>
</dbReference>
<reference evidence="3" key="1">
    <citation type="journal article" date="2017" name="Nat. Commun.">
        <title>The asparagus genome sheds light on the origin and evolution of a young Y chromosome.</title>
        <authorList>
            <person name="Harkess A."/>
            <person name="Zhou J."/>
            <person name="Xu C."/>
            <person name="Bowers J.E."/>
            <person name="Van der Hulst R."/>
            <person name="Ayyampalayam S."/>
            <person name="Mercati F."/>
            <person name="Riccardi P."/>
            <person name="McKain M.R."/>
            <person name="Kakrana A."/>
            <person name="Tang H."/>
            <person name="Ray J."/>
            <person name="Groenendijk J."/>
            <person name="Arikit S."/>
            <person name="Mathioni S.M."/>
            <person name="Nakano M."/>
            <person name="Shan H."/>
            <person name="Telgmann-Rauber A."/>
            <person name="Kanno A."/>
            <person name="Yue Z."/>
            <person name="Chen H."/>
            <person name="Li W."/>
            <person name="Chen Y."/>
            <person name="Xu X."/>
            <person name="Zhang Y."/>
            <person name="Luo S."/>
            <person name="Chen H."/>
            <person name="Gao J."/>
            <person name="Mao Z."/>
            <person name="Pires J.C."/>
            <person name="Luo M."/>
            <person name="Kudrna D."/>
            <person name="Wing R.A."/>
            <person name="Meyers B.C."/>
            <person name="Yi K."/>
            <person name="Kong H."/>
            <person name="Lavrijsen P."/>
            <person name="Sunseri F."/>
            <person name="Falavigna A."/>
            <person name="Ye Y."/>
            <person name="Leebens-Mack J.H."/>
            <person name="Chen G."/>
        </authorList>
    </citation>
    <scope>NUCLEOTIDE SEQUENCE [LARGE SCALE GENOMIC DNA]</scope>
    <source>
        <strain evidence="3">cv. DH0086</strain>
    </source>
</reference>
<protein>
    <submittedName>
        <fullName evidence="2">Uncharacterized protein</fullName>
    </submittedName>
</protein>
<proteinExistence type="predicted"/>
<evidence type="ECO:0000313" key="2">
    <source>
        <dbReference type="EMBL" id="ONK72968.1"/>
    </source>
</evidence>
<evidence type="ECO:0000313" key="3">
    <source>
        <dbReference type="Proteomes" id="UP000243459"/>
    </source>
</evidence>
<accession>A0A5P1F3M6</accession>
<dbReference type="AlphaFoldDB" id="A0A5P1F3M6"/>
<dbReference type="Proteomes" id="UP000243459">
    <property type="component" value="Chromosome 4"/>
</dbReference>
<feature type="compositionally biased region" description="Acidic residues" evidence="1">
    <location>
        <begin position="64"/>
        <end position="74"/>
    </location>
</feature>
<name>A0A5P1F3M6_ASPOF</name>
<sequence>MGSYETLLEIITDAKFSDPHEDISVKPHFLFADILPGGKEHIPLDDEEEQKDYGNGNTDAYLTEPDDVGDLGDIGSSDDDSDFGIMLKQCLGLFLMSGHFELVINFEGTSGVLASTLAIETIEALTLAPILLEC</sequence>
<organism evidence="2 3">
    <name type="scientific">Asparagus officinalis</name>
    <name type="common">Garden asparagus</name>
    <dbReference type="NCBI Taxonomy" id="4686"/>
    <lineage>
        <taxon>Eukaryota</taxon>
        <taxon>Viridiplantae</taxon>
        <taxon>Streptophyta</taxon>
        <taxon>Embryophyta</taxon>
        <taxon>Tracheophyta</taxon>
        <taxon>Spermatophyta</taxon>
        <taxon>Magnoliopsida</taxon>
        <taxon>Liliopsida</taxon>
        <taxon>Asparagales</taxon>
        <taxon>Asparagaceae</taxon>
        <taxon>Asparagoideae</taxon>
        <taxon>Asparagus</taxon>
    </lineage>
</organism>
<dbReference type="Gramene" id="ONK72968">
    <property type="protein sequence ID" value="ONK72968"/>
    <property type="gene ID" value="A4U43_C04F25550"/>
</dbReference>